<sequence length="114" mass="12689">MKQENLSRPPLISRNHALCIFVLISSANKAITTATMGMLHFLSVYCSAEVRLALVKADLIPQIINSLNPLSLSFVEADNIHTSLILIIRQFLTLAAPLGLARLRIEHDDERAWV</sequence>
<keyword evidence="2" id="KW-1185">Reference proteome</keyword>
<evidence type="ECO:0000313" key="1">
    <source>
        <dbReference type="EMBL" id="KAK2950833.1"/>
    </source>
</evidence>
<reference evidence="1 2" key="1">
    <citation type="journal article" date="2022" name="bioRxiv">
        <title>Genomics of Preaxostyla Flagellates Illuminates Evolutionary Transitions and the Path Towards Mitochondrial Loss.</title>
        <authorList>
            <person name="Novak L.V.F."/>
            <person name="Treitli S.C."/>
            <person name="Pyrih J."/>
            <person name="Halakuc P."/>
            <person name="Pipaliya S.V."/>
            <person name="Vacek V."/>
            <person name="Brzon O."/>
            <person name="Soukal P."/>
            <person name="Eme L."/>
            <person name="Dacks J.B."/>
            <person name="Karnkowska A."/>
            <person name="Elias M."/>
            <person name="Hampl V."/>
        </authorList>
    </citation>
    <scope>NUCLEOTIDE SEQUENCE [LARGE SCALE GENOMIC DNA]</scope>
    <source>
        <strain evidence="1">NAU3</strain>
        <tissue evidence="1">Gut</tissue>
    </source>
</reference>
<proteinExistence type="predicted"/>
<accession>A0ABQ9XED4</accession>
<dbReference type="Proteomes" id="UP001281761">
    <property type="component" value="Unassembled WGS sequence"/>
</dbReference>
<dbReference type="EMBL" id="JARBJD010000129">
    <property type="protein sequence ID" value="KAK2950833.1"/>
    <property type="molecule type" value="Genomic_DNA"/>
</dbReference>
<protein>
    <submittedName>
        <fullName evidence="1">Uncharacterized protein</fullName>
    </submittedName>
</protein>
<evidence type="ECO:0000313" key="2">
    <source>
        <dbReference type="Proteomes" id="UP001281761"/>
    </source>
</evidence>
<organism evidence="1 2">
    <name type="scientific">Blattamonas nauphoetae</name>
    <dbReference type="NCBI Taxonomy" id="2049346"/>
    <lineage>
        <taxon>Eukaryota</taxon>
        <taxon>Metamonada</taxon>
        <taxon>Preaxostyla</taxon>
        <taxon>Oxymonadida</taxon>
        <taxon>Blattamonas</taxon>
    </lineage>
</organism>
<name>A0ABQ9XED4_9EUKA</name>
<comment type="caution">
    <text evidence="1">The sequence shown here is derived from an EMBL/GenBank/DDBJ whole genome shotgun (WGS) entry which is preliminary data.</text>
</comment>
<gene>
    <name evidence="1" type="ORF">BLNAU_14251</name>
</gene>